<dbReference type="Proteomes" id="UP000064912">
    <property type="component" value="Chromosome"/>
</dbReference>
<organism evidence="2 3">
    <name type="scientific">Rhodovulum sulfidophilum</name>
    <name type="common">Rhodobacter sulfidophilus</name>
    <dbReference type="NCBI Taxonomy" id="35806"/>
    <lineage>
        <taxon>Bacteria</taxon>
        <taxon>Pseudomonadati</taxon>
        <taxon>Pseudomonadota</taxon>
        <taxon>Alphaproteobacteria</taxon>
        <taxon>Rhodobacterales</taxon>
        <taxon>Paracoccaceae</taxon>
        <taxon>Rhodovulum</taxon>
    </lineage>
</organism>
<proteinExistence type="predicted"/>
<gene>
    <name evidence="2" type="ORF">NHU_03259</name>
</gene>
<name>A0A0D6B6N8_RHOSU</name>
<dbReference type="PATRIC" id="fig|35806.4.peg.3347"/>
<evidence type="ECO:0000313" key="2">
    <source>
        <dbReference type="EMBL" id="BAQ70399.1"/>
    </source>
</evidence>
<evidence type="ECO:0000256" key="1">
    <source>
        <dbReference type="SAM" id="MobiDB-lite"/>
    </source>
</evidence>
<dbReference type="EMBL" id="AP014800">
    <property type="protein sequence ID" value="BAQ70399.1"/>
    <property type="molecule type" value="Genomic_DNA"/>
</dbReference>
<sequence>MPSLSSSAPVSGAFFGTTALPSGVSNVVGGLDVRDAISFDVAELAVQSILAVDTIPPDTSADGADFPNQDVIAPLAVTVTPVTDPPRLEVAPATGAEDSAIALELAADLIRPAPGETLTLTVSGLPEGAALSAGTATADGSWTLGPDQLDGLTLTPPAEFHGDLSLEVAATATLGADSRSVTAPLAVTVTPVTDPPRLEVAPATGAEDSAIALELAADLIRPAPGETLTLTVSGLPEGAALSAGTATADGSWTLGPDQLDGLTLTPPAEFHGDLSLEVAATATLGADSRSVTAPLAVTVTPVTDPPRLEVAPATGAEDSAIALELAADLIRPAPGETLTLTVSGLPEGAALSAGTATADGSWTLGPDQLDGLTLTPPAEFHGDLSLEVAATATLGADSRSVTAPLAVTVTPVTDPPRLEVAPATGAEDSAIALELAADLIRPAPGETLTLTVSGLPEGAALSAGTATADGSWTLGPDQLDGLTLTPPAEFHGDLSLEVAATATLGADSRSVTAPLAVTVTPVTDPPRLEVAPATGAEDSAIALELAADLIRPAPGETLTLTVSGLPEGAALSAGTATADGSWTLGPDQLDGLTLTPPAEFHGDLSLEVAATATLGADSRSVTAPLAVTVTPVTDPPRLEVAPATGAEDSAIALELAADLIRPAPGETLTLTVSGLPEGAALSAGTATADGSWTLGPDQLDGLTLTPPAEFHGDLSLEVAATATLGADSRSVTAPLAVTVTPVTDPPRLEVAPATGAEDSAIALELAADLIRPAPGETLTLTVSGLPEGAALSAGTATADGSWTLGPDQLDGLTLTPPAEFHGDLSLEVAATATLGADSRSVTAPLAVTVTPVTDPPRLEVAPATGAEDSAIALELAADLIRPAPGETLTLTVSGLPEGAALSAGTATADGSWTLGPDQLDGLTLTPPAEFHGDLSLEVAATATLGADSRSVTAPLAVTVTPVTDPPRLEVAPATGAEDSAIALELAADLIRPAPGETLTLTVSGLPEGAALSAGTATADGSWTLGPDQLDGLTLTPPAEFHGDLSLEVAATATLGADSRSVTAPLAVTVTPVTDPPRLEVAPATGAEDSAIALELAADLIRPAPGETLTLTVSGLPEGAALSAGTATADGSWTLGPDQLDGLTLTPPAEFHGDLSLEVAATATLGADSRSVTAPLAVTVTPVTDPPRLEVAPATGAEDSAIALELAADLIRPAPGETLTLTVSGLPEGAALSAGTATADGSWTLGPDQLDGLTLTPPAEFHGDLSLEVAATATLGADSRSVTAPLAVTVTPVTDPPRLEVAPATGAEDSAIALELAADLIRPAPGETLTLTVSGLPEGAALSAGTATADGSWTLGPDQLDGLTLTPPAEFHGDLSLEVAATATLGADSRSVTAPLAVTVTPVTDPPRLEVAPATGAEDSAIALELAADLIRPAPGETLTLTVSGLPEGAALSAGTATADGSWTLGPDQLDGLTLTPPAEFHGDLSLEVAATATLGADSRSVTAPLAVTVTPVTDPPRLEVAPATGAEDSAIALELAADLIRPAPGETLTLTVSGLPEGAALSAGTATADGSWTLGPDQLDGLTLTPPAEFHGDLSLEVAATATLGADSRSVTAPLAVTVTPVTDPPRLEVAPATGAEDSAIALELAADLIRPAPGETLTLTVSGLPEGAALSAGTATADGSWTLGPDQLDGLTLTPPAEFHGDLSLEVAATATLGADSRSVTAPLAVTVTPVTDPPRLEVAPATGAEDSAIALELAADLIRPAPGETLTLTVSGLPEGAALSAGTATADGSWTLGPDQLDGLTLTPPAEFHGDLSLEVAATATLGADSRSVTAPLAVTVTPVTDPPRLEVAPATGAEDSAIALELAADLIRPAPGETLTLTVSGLPEGAALSAGTATADGSWTLGPDQLDGLTLTPPAEFHGDLSLEVAATATLGADSRSVTAPLAVTVTPVTDPPRLEVAPATGAEDSAIALELAADLIRPAPGETLTLTVSGLPEGAALSAGTATADGSWTLGPDQLDGLTLTPPAEFHGDLSLEVAATATLGADSRSVTAPLAVTVTPVTDPPRLEVAPATGAEDSAIALELAADLIRPAPGETLTLTVSGLPEGAALSAGTATADGSWTLGPDQLDGLTLTPPAEFHGDLSLEVAATATLGADSRSVTAPLAVTVTPVTDPPRLEVAPATGAEDSAIALELAADLIRPAPGETLTLTVSGLPEGAALSAGTATADGSWTLGPDQLDGLTLTPPAEFHGDLSLEVAATATLGADSRSVTAPLAVTVTPVTDPPRLEVAPATGAEDSAIALELAADLIRPAPGETLTLTVSGLPEGAALSAGTATADGSWTLGPDQLDGLTLTPPAEFHGDLSLEVAATATLGADSRSVTAPLAVTVTPVTDPPRLEVAPATGAEDSAIALELAADLIRPAPGETLTLTVSGLPEGAALSAGTATADGSWTLGPDQLDGLTLTPPAEFHGDLSLEVAATATLGADSRSVTAPLAVTVTPVTDPPRLEVAPATGAEDSAIALELAADLIRPAPGETLTLTVSGLPEGAALSAGTATADGSWTLGPDQLDGLTLTPPAEFHGDLSLEVAATATLGADSRSVTAPLAVTVTPVTDPPRLEVAPATGAEDSAIALELAADLIRPAPGETLTLTVSGLPEGAALSAGTATADGSWTLGPDQLDGLTLTPPAEFHGDLSLEVAATATLGADSRSVTAPLAVTVTPVTDPPRLEVAPATGAEDSAIALELAADLIRPAPGETLTLTVSGLPEGAALSAGTATADGSWTLGPDQLDGLTLTPPAEFHGDLSLEVAATATLGADSRSVTAPLAVTVTPVTDPPRLEVAPATGAEDSAIALELAADLIRPAPGETLTLTVSGLPEGAALSAGTATADGSWTLGPDQLDGLTLTPPAEFHGDLSLEVAATATLGADSRSVTAPLAVTVTPVTDPPRLEVAPATGAEDSAIALELAADLIRPAPGETLTLTVSGLPEGAALSAGTATADGSWTLGPDQLDGLTLTPPAEFHGDLSLEVAATATLGADSRSVTAPLAVTVTPVTDPPRLEVAPATGAEDSAIALELAADLIRPAPGETLTLTVSGLPEGAALSAGTATADGSWTLGPDQLDGLTLTPPAEFHGDLSLEVAATATLGADSRSVTAPLAVTVTPVTDPPRLEVAPATGAEDSAIALELAADLIRPAPGETLTLTVSGLPEGATLSVGMIAGVASDGSTTWSLGAADLAGLTLIPPPGFTGDFELEISAIASDPDGGVATTNNLLPVTVLAEEPSLPPSSQVIELDGLITPEDTAVALKLGQAFLEATGFSNLTFATISGLPEGTMLSAGDLQPDGSYLVSAADLEGLLLTPPNDSDDDMRIAVSFELTDGAQVNAAFDLQVDAVADMPTITITGASSDDVSVIPFNIGGGLSDVDGSETLEHFVSGLPEGARLSAGTYAGDGLWSLTPEDLTGLALRPPTDFFGSFGFTTTVVATEASNGDVAVWNRNVTVTVSGGQEGDVWQSYDARGDEDTTVDLGTFLLLFDLAGFASIEVEGVPEGGTLSGGYLDENGDWIIAVGLLQDLSYTPPEHDASDVTLTVVGRILSFPIILGRIDVLVDAVADAPSLSASAVDGVEDQALSLTINGALVDTDGSETLSFAVLGLPEGAVLSAGTRDPASGTWILTPEDLSGLTLTPPPDFSGQLTFDVRANSLEDQGNAASTTETITINILPVTDAASLIVQAAAGHEDQPIPLNITLSAGDADGSENVTAIVISGLPDGAVLSAGTALGAGAHALQPEDLAGLTITPPANFSGQFDLQVTATLQDGTADPVTVSSSLTVKAAPVADAPVLNVTDALGVAGEPVDLSISAATVVADGTEVLSIVLSGLPEDAFLTAGRNMGGGVWSLDAQQLDGLQLLPPQDWFGEFALTVDAHATIPGTGDIASNTAVIDVQVPEPAPIATEVVADIAPGFTVDSTASLSRIVVILADDPLFAEDTLALSDETASDSVISDALSGGALSLRFENDGRQAIFEGDAPAELFEQLARGLQLHTSSDQGSRTVSIDVYDTAGDLLPLDSVNLTLNPNDPAASAAPGDLLAADTSFDAETVSTSLDWDAGSAALDPPTTDDPAPYQEMST</sequence>
<dbReference type="KEGG" id="rsu:NHU_03259"/>
<reference evidence="2 3" key="1">
    <citation type="submission" date="2015-02" db="EMBL/GenBank/DDBJ databases">
        <title>Genome sequene of Rhodovulum sulfidophilum DSM 2351.</title>
        <authorList>
            <person name="Nagao N."/>
        </authorList>
    </citation>
    <scope>NUCLEOTIDE SEQUENCE [LARGE SCALE GENOMIC DNA]</scope>
    <source>
        <strain evidence="2 3">DSM 2351</strain>
    </source>
</reference>
<accession>A0A0D6B6N8</accession>
<protein>
    <submittedName>
        <fullName evidence="2">Hemolysin-type calcium-binding region</fullName>
    </submittedName>
</protein>
<dbReference type="eggNOG" id="COG2931">
    <property type="taxonomic scope" value="Bacteria"/>
</dbReference>
<evidence type="ECO:0000313" key="3">
    <source>
        <dbReference type="Proteomes" id="UP000064912"/>
    </source>
</evidence>
<feature type="region of interest" description="Disordered" evidence="1">
    <location>
        <begin position="4099"/>
        <end position="4124"/>
    </location>
</feature>
<feature type="compositionally biased region" description="Low complexity" evidence="1">
    <location>
        <begin position="4106"/>
        <end position="4118"/>
    </location>
</feature>